<accession>A0ABP0G321</accession>
<protein>
    <submittedName>
        <fullName evidence="1">Uncharacterized protein</fullName>
    </submittedName>
</protein>
<evidence type="ECO:0000313" key="1">
    <source>
        <dbReference type="EMBL" id="CAK8686246.1"/>
    </source>
</evidence>
<proteinExistence type="predicted"/>
<dbReference type="Proteomes" id="UP001642483">
    <property type="component" value="Unassembled WGS sequence"/>
</dbReference>
<keyword evidence="2" id="KW-1185">Reference proteome</keyword>
<dbReference type="EMBL" id="CAWYQH010000102">
    <property type="protein sequence ID" value="CAK8686246.1"/>
    <property type="molecule type" value="Genomic_DNA"/>
</dbReference>
<evidence type="ECO:0000313" key="2">
    <source>
        <dbReference type="Proteomes" id="UP001642483"/>
    </source>
</evidence>
<name>A0ABP0G321_CLALP</name>
<comment type="caution">
    <text evidence="1">The sequence shown here is derived from an EMBL/GenBank/DDBJ whole genome shotgun (WGS) entry which is preliminary data.</text>
</comment>
<sequence length="122" mass="14078">MSRKSIKAGKGPRWKVTTWKQPEGFYEAINLLKDRMESRRLVRSLGCSRMFRSDTVDALKILKNEQLRQMGENFVDKVLGESCASSFLRRAFLRHISDDDFTEVLKFSARNCIFGLRCPANA</sequence>
<reference evidence="1 2" key="1">
    <citation type="submission" date="2024-02" db="EMBL/GenBank/DDBJ databases">
        <authorList>
            <person name="Daric V."/>
            <person name="Darras S."/>
        </authorList>
    </citation>
    <scope>NUCLEOTIDE SEQUENCE [LARGE SCALE GENOMIC DNA]</scope>
</reference>
<organism evidence="1 2">
    <name type="scientific">Clavelina lepadiformis</name>
    <name type="common">Light-bulb sea squirt</name>
    <name type="synonym">Ascidia lepadiformis</name>
    <dbReference type="NCBI Taxonomy" id="159417"/>
    <lineage>
        <taxon>Eukaryota</taxon>
        <taxon>Metazoa</taxon>
        <taxon>Chordata</taxon>
        <taxon>Tunicata</taxon>
        <taxon>Ascidiacea</taxon>
        <taxon>Aplousobranchia</taxon>
        <taxon>Clavelinidae</taxon>
        <taxon>Clavelina</taxon>
    </lineage>
</organism>
<gene>
    <name evidence="1" type="ORF">CVLEPA_LOCUS18196</name>
</gene>